<feature type="domain" description="Cytochrome c" evidence="6">
    <location>
        <begin position="179"/>
        <end position="267"/>
    </location>
</feature>
<evidence type="ECO:0000313" key="7">
    <source>
        <dbReference type="EMBL" id="QIP37128.1"/>
    </source>
</evidence>
<dbReference type="PROSITE" id="PS51007">
    <property type="entry name" value="CYTC"/>
    <property type="match status" value="1"/>
</dbReference>
<dbReference type="SUPFAM" id="SSF46626">
    <property type="entry name" value="Cytochrome c"/>
    <property type="match status" value="1"/>
</dbReference>
<dbReference type="Pfam" id="PF00034">
    <property type="entry name" value="Cytochrom_C"/>
    <property type="match status" value="1"/>
</dbReference>
<evidence type="ECO:0000256" key="2">
    <source>
        <dbReference type="ARBA" id="ARBA00022723"/>
    </source>
</evidence>
<sequence>MACLATLMVGAYPVVTAAATPEPALAVMAQGQANGQSYTRAALLALAQRRTVTLAVDPEHIGPQVDAVPLAAVMGSGAMPDALRLGASDGFVAELPVSTLTTAADYGVRPWIAIEDPARPWRSPQGEDLGPFVLVWVGANAGRIGQEQWVDRLVSVQGETAPVARWPGLGLPAAVPRSDPAWRGQALFLSNCMPCHRLNGNGMGDKGPDLGQPVNAVRYLTPAGFHALVRNPRAVRHWDGARMEGFPPAVLSDTDIDAIHAYLARLDTGATLRQGKPRE</sequence>
<dbReference type="GO" id="GO:0046872">
    <property type="term" value="F:metal ion binding"/>
    <property type="evidence" value="ECO:0007669"/>
    <property type="project" value="UniProtKB-KW"/>
</dbReference>
<evidence type="ECO:0000256" key="1">
    <source>
        <dbReference type="ARBA" id="ARBA00022617"/>
    </source>
</evidence>
<dbReference type="Proteomes" id="UP000502533">
    <property type="component" value="Chromosome"/>
</dbReference>
<keyword evidence="1 4" id="KW-0349">Heme</keyword>
<accession>A0A858JS55</accession>
<dbReference type="Gene3D" id="1.10.760.10">
    <property type="entry name" value="Cytochrome c-like domain"/>
    <property type="match status" value="1"/>
</dbReference>
<feature type="chain" id="PRO_5032397682" evidence="5">
    <location>
        <begin position="18"/>
        <end position="279"/>
    </location>
</feature>
<dbReference type="AlphaFoldDB" id="A0A858JS55"/>
<keyword evidence="2 4" id="KW-0479">Metal-binding</keyword>
<dbReference type="InterPro" id="IPR036909">
    <property type="entry name" value="Cyt_c-like_dom_sf"/>
</dbReference>
<evidence type="ECO:0000256" key="3">
    <source>
        <dbReference type="ARBA" id="ARBA00023004"/>
    </source>
</evidence>
<evidence type="ECO:0000256" key="4">
    <source>
        <dbReference type="PROSITE-ProRule" id="PRU00433"/>
    </source>
</evidence>
<name>A0A858JS55_9PROT</name>
<dbReference type="GO" id="GO:0020037">
    <property type="term" value="F:heme binding"/>
    <property type="evidence" value="ECO:0007669"/>
    <property type="project" value="InterPro"/>
</dbReference>
<dbReference type="GO" id="GO:0009055">
    <property type="term" value="F:electron transfer activity"/>
    <property type="evidence" value="ECO:0007669"/>
    <property type="project" value="InterPro"/>
</dbReference>
<organism evidence="7 8">
    <name type="scientific">Komagataeibacter rhaeticus</name>
    <dbReference type="NCBI Taxonomy" id="215221"/>
    <lineage>
        <taxon>Bacteria</taxon>
        <taxon>Pseudomonadati</taxon>
        <taxon>Pseudomonadota</taxon>
        <taxon>Alphaproteobacteria</taxon>
        <taxon>Acetobacterales</taxon>
        <taxon>Acetobacteraceae</taxon>
        <taxon>Komagataeibacter</taxon>
    </lineage>
</organism>
<feature type="signal peptide" evidence="5">
    <location>
        <begin position="1"/>
        <end position="17"/>
    </location>
</feature>
<proteinExistence type="predicted"/>
<keyword evidence="3 4" id="KW-0408">Iron</keyword>
<keyword evidence="5" id="KW-0732">Signal</keyword>
<dbReference type="EMBL" id="CP050139">
    <property type="protein sequence ID" value="QIP37128.1"/>
    <property type="molecule type" value="Genomic_DNA"/>
</dbReference>
<evidence type="ECO:0000256" key="5">
    <source>
        <dbReference type="SAM" id="SignalP"/>
    </source>
</evidence>
<evidence type="ECO:0000313" key="8">
    <source>
        <dbReference type="Proteomes" id="UP000502533"/>
    </source>
</evidence>
<reference evidence="7 8" key="1">
    <citation type="submission" date="2020-03" db="EMBL/GenBank/DDBJ databases">
        <title>Isolation of cellulose-producing strains, genome characterization and application of the synthesized cellulose films as an economical and sustainable material for piezoelectric sensor construction.</title>
        <authorList>
            <person name="Mangayil R.K."/>
        </authorList>
    </citation>
    <scope>NUCLEOTIDE SEQUENCE [LARGE SCALE GENOMIC DNA]</scope>
    <source>
        <strain evidence="7 8">ENS 9a1a</strain>
    </source>
</reference>
<dbReference type="KEGG" id="kre:GWK63_13825"/>
<evidence type="ECO:0000259" key="6">
    <source>
        <dbReference type="PROSITE" id="PS51007"/>
    </source>
</evidence>
<dbReference type="InterPro" id="IPR009056">
    <property type="entry name" value="Cyt_c-like_dom"/>
</dbReference>
<keyword evidence="8" id="KW-1185">Reference proteome</keyword>
<gene>
    <name evidence="7" type="ORF">GWK63_13825</name>
</gene>
<protein>
    <submittedName>
        <fullName evidence="7">Cytochrome c</fullName>
    </submittedName>
</protein>